<dbReference type="NCBIfam" id="NF040535">
    <property type="entry name" value="LiaF_C_term"/>
    <property type="match status" value="1"/>
</dbReference>
<accession>A0A263BX72</accession>
<comment type="caution">
    <text evidence="4">The sequence shown here is derived from an EMBL/GenBank/DDBJ whole genome shotgun (WGS) entry which is preliminary data.</text>
</comment>
<sequence>MKFSNFITALMFVSLGTVLLLINLEVISLTFSQVIAFGIPIILVLIGLKGIVNIVFYKRNKSIFWSLFLITIGLLLFMDELQMLSFELATLWKLWPIILIYIGLKVLTRKHVKSKNHEKNSGNIKVVLNDKGKSPVGTVSYKDPNWQVEPMNQWKAVGDFTFDFTKAFIPETETDIQLSGWVGDVDILLPEDVEFSIEAYAKVGDIKVCGTKEDGLLKDYRYKTAGFDTATKRLRFVFDFKVLDLRIDQI</sequence>
<organism evidence="4 5">
    <name type="scientific">Lottiidibacillus patelloidae</name>
    <dbReference type="NCBI Taxonomy" id="2670334"/>
    <lineage>
        <taxon>Bacteria</taxon>
        <taxon>Bacillati</taxon>
        <taxon>Bacillota</taxon>
        <taxon>Bacilli</taxon>
        <taxon>Bacillales</taxon>
        <taxon>Bacillaceae</taxon>
        <taxon>Lottiidibacillus</taxon>
    </lineage>
</organism>
<dbReference type="AlphaFoldDB" id="A0A263BX72"/>
<feature type="domain" description="Cell wall-active antibiotics response LiaF-like C-terminal" evidence="2">
    <location>
        <begin position="136"/>
        <end position="245"/>
    </location>
</feature>
<feature type="domain" description="LiaF transmembrane" evidence="3">
    <location>
        <begin position="8"/>
        <end position="112"/>
    </location>
</feature>
<dbReference type="Pfam" id="PF22570">
    <property type="entry name" value="LiaF-TM"/>
    <property type="match status" value="1"/>
</dbReference>
<name>A0A263BX72_9BACI</name>
<evidence type="ECO:0008006" key="6">
    <source>
        <dbReference type="Google" id="ProtNLM"/>
    </source>
</evidence>
<feature type="transmembrane region" description="Helical" evidence="1">
    <location>
        <begin position="7"/>
        <end position="28"/>
    </location>
</feature>
<reference evidence="4 5" key="2">
    <citation type="submission" date="2017-09" db="EMBL/GenBank/DDBJ databases">
        <title>Bacillus patelloidae sp. nov., isolated from the intestinal tract of a marine limpet.</title>
        <authorList>
            <person name="Liu R."/>
            <person name="Dong C."/>
            <person name="Shao Z."/>
        </authorList>
    </citation>
    <scope>NUCLEOTIDE SEQUENCE [LARGE SCALE GENOMIC DNA]</scope>
    <source>
        <strain evidence="4 5">SA5d-4</strain>
    </source>
</reference>
<evidence type="ECO:0000256" key="1">
    <source>
        <dbReference type="SAM" id="Phobius"/>
    </source>
</evidence>
<proteinExistence type="predicted"/>
<gene>
    <name evidence="4" type="ORF">CIB95_00870</name>
</gene>
<feature type="transmembrane region" description="Helical" evidence="1">
    <location>
        <begin position="63"/>
        <end position="78"/>
    </location>
</feature>
<keyword evidence="5" id="KW-1185">Reference proteome</keyword>
<dbReference type="RefSeq" id="WP_094920607.1">
    <property type="nucleotide sequence ID" value="NZ_NPIA01000001.1"/>
</dbReference>
<keyword evidence="1" id="KW-0812">Transmembrane</keyword>
<protein>
    <recommendedName>
        <fullName evidence="6">Cell wall-active antibiotics response LiaF-like C-terminal domain-containing protein</fullName>
    </recommendedName>
</protein>
<reference evidence="5" key="1">
    <citation type="submission" date="2017-08" db="EMBL/GenBank/DDBJ databases">
        <authorList>
            <person name="Huang Z."/>
        </authorList>
    </citation>
    <scope>NUCLEOTIDE SEQUENCE [LARGE SCALE GENOMIC DNA]</scope>
    <source>
        <strain evidence="5">SA5d-4</strain>
    </source>
</reference>
<dbReference type="Pfam" id="PF09922">
    <property type="entry name" value="LiaF-like_C"/>
    <property type="match status" value="1"/>
</dbReference>
<dbReference type="EMBL" id="NPIA01000001">
    <property type="protein sequence ID" value="OZM58162.1"/>
    <property type="molecule type" value="Genomic_DNA"/>
</dbReference>
<dbReference type="Proteomes" id="UP000217083">
    <property type="component" value="Unassembled WGS sequence"/>
</dbReference>
<evidence type="ECO:0000259" key="2">
    <source>
        <dbReference type="Pfam" id="PF09922"/>
    </source>
</evidence>
<dbReference type="InterPro" id="IPR054331">
    <property type="entry name" value="LiaF_TM"/>
</dbReference>
<evidence type="ECO:0000313" key="4">
    <source>
        <dbReference type="EMBL" id="OZM58162.1"/>
    </source>
</evidence>
<dbReference type="InterPro" id="IPR047793">
    <property type="entry name" value="LiaF_C"/>
</dbReference>
<keyword evidence="1" id="KW-1133">Transmembrane helix</keyword>
<evidence type="ECO:0000259" key="3">
    <source>
        <dbReference type="Pfam" id="PF22570"/>
    </source>
</evidence>
<feature type="transmembrane region" description="Helical" evidence="1">
    <location>
        <begin position="90"/>
        <end position="107"/>
    </location>
</feature>
<feature type="transmembrane region" description="Helical" evidence="1">
    <location>
        <begin position="34"/>
        <end position="56"/>
    </location>
</feature>
<evidence type="ECO:0000313" key="5">
    <source>
        <dbReference type="Proteomes" id="UP000217083"/>
    </source>
</evidence>
<dbReference type="InterPro" id="IPR024425">
    <property type="entry name" value="LiaF-like_C"/>
</dbReference>
<keyword evidence="1" id="KW-0472">Membrane</keyword>